<dbReference type="GO" id="GO:0016787">
    <property type="term" value="F:hydrolase activity"/>
    <property type="evidence" value="ECO:0007669"/>
    <property type="project" value="UniProtKB-KW"/>
</dbReference>
<accession>A0A5S9QVV9</accession>
<dbReference type="Proteomes" id="UP000441399">
    <property type="component" value="Unassembled WGS sequence"/>
</dbReference>
<dbReference type="Gene3D" id="1.20.1440.100">
    <property type="entry name" value="SG protein - dephosphorylation function"/>
    <property type="match status" value="1"/>
</dbReference>
<dbReference type="EMBL" id="CACSIO010000056">
    <property type="protein sequence ID" value="CAA0124046.1"/>
    <property type="molecule type" value="Genomic_DNA"/>
</dbReference>
<dbReference type="Gene3D" id="3.40.50.1000">
    <property type="entry name" value="HAD superfamily/HAD-like"/>
    <property type="match status" value="1"/>
</dbReference>
<sequence>MDTLTQSLQEFVVFDFDNTIVAMDTATSFHEWLIRRSVWRSAAIVPAFPLMQMLRKFDTSRKWGLNIGCYLATVNQAGALADLMNEFIADVFVPKRPVFVEALAVIDQHRQAGRHVVVISGCPQWLLDPVVEALALPVDQVIGSTSAEQNDARLLDILCYGEAKLDLARDAGLNFAYCHSCYSDCLSDLPMLLQSRYPFLVNLAEEDRVALPDDIAARIECLAWQETIKAVPDALQ</sequence>
<dbReference type="AlphaFoldDB" id="A0A5S9QVV9"/>
<evidence type="ECO:0000313" key="1">
    <source>
        <dbReference type="EMBL" id="CAA0124046.1"/>
    </source>
</evidence>
<dbReference type="OrthoDB" id="9784466at2"/>
<dbReference type="Pfam" id="PF12710">
    <property type="entry name" value="HAD"/>
    <property type="match status" value="1"/>
</dbReference>
<keyword evidence="1" id="KW-0378">Hydrolase</keyword>
<dbReference type="NCBIfam" id="TIGR01488">
    <property type="entry name" value="HAD-SF-IB"/>
    <property type="match status" value="1"/>
</dbReference>
<dbReference type="SUPFAM" id="SSF56784">
    <property type="entry name" value="HAD-like"/>
    <property type="match status" value="1"/>
</dbReference>
<dbReference type="InterPro" id="IPR023214">
    <property type="entry name" value="HAD_sf"/>
</dbReference>
<evidence type="ECO:0000313" key="2">
    <source>
        <dbReference type="Proteomes" id="UP000441399"/>
    </source>
</evidence>
<proteinExistence type="predicted"/>
<organism evidence="1 2">
    <name type="scientific">BD1-7 clade bacterium</name>
    <dbReference type="NCBI Taxonomy" id="2029982"/>
    <lineage>
        <taxon>Bacteria</taxon>
        <taxon>Pseudomonadati</taxon>
        <taxon>Pseudomonadota</taxon>
        <taxon>Gammaproteobacteria</taxon>
        <taxon>Cellvibrionales</taxon>
        <taxon>Spongiibacteraceae</taxon>
        <taxon>BD1-7 clade</taxon>
    </lineage>
</organism>
<name>A0A5S9QVV9_9GAMM</name>
<protein>
    <submittedName>
        <fullName evidence="1">Putative phosphatase</fullName>
        <ecNumber evidence="1">3.1.3.-</ecNumber>
    </submittedName>
</protein>
<dbReference type="EC" id="3.1.3.-" evidence="1"/>
<dbReference type="InterPro" id="IPR036412">
    <property type="entry name" value="HAD-like_sf"/>
</dbReference>
<keyword evidence="2" id="KW-1185">Reference proteome</keyword>
<gene>
    <name evidence="1" type="ORF">OPDIPICF_02964</name>
</gene>
<reference evidence="1 2" key="1">
    <citation type="submission" date="2019-11" db="EMBL/GenBank/DDBJ databases">
        <authorList>
            <person name="Holert J."/>
        </authorList>
    </citation>
    <scope>NUCLEOTIDE SEQUENCE [LARGE SCALE GENOMIC DNA]</scope>
    <source>
        <strain evidence="1">SB11_3</strain>
    </source>
</reference>